<reference evidence="1 2" key="1">
    <citation type="submission" date="2016-02" db="EMBL/GenBank/DDBJ databases">
        <authorList>
            <person name="Wen L."/>
            <person name="He K."/>
            <person name="Yang H."/>
        </authorList>
    </citation>
    <scope>NUCLEOTIDE SEQUENCE [LARGE SCALE GENOMIC DNA]</scope>
    <source>
        <strain evidence="1 2">KLE1704</strain>
    </source>
</reference>
<dbReference type="RefSeq" id="WP_262483044.1">
    <property type="nucleotide sequence ID" value="NZ_KQ968725.1"/>
</dbReference>
<proteinExistence type="predicted"/>
<organism evidence="1">
    <name type="scientific">Bacteroides intestinalis</name>
    <dbReference type="NCBI Taxonomy" id="329854"/>
    <lineage>
        <taxon>Bacteria</taxon>
        <taxon>Pseudomonadati</taxon>
        <taxon>Bacteroidota</taxon>
        <taxon>Bacteroidia</taxon>
        <taxon>Bacteroidales</taxon>
        <taxon>Bacteroidaceae</taxon>
        <taxon>Bacteroides</taxon>
    </lineage>
</organism>
<dbReference type="AlphaFoldDB" id="A0A139L1B6"/>
<sequence>MEKNIFELTVEEQENIYGGERVIVGYQILKDGTIIAVYGDL</sequence>
<gene>
    <name evidence="1" type="ORF">HMPREF2531_03720</name>
</gene>
<protein>
    <recommendedName>
        <fullName evidence="3">Bacteriocin</fullName>
    </recommendedName>
</protein>
<accession>A0A139L1B6</accession>
<dbReference type="EMBL" id="LTDF01000138">
    <property type="protein sequence ID" value="KXT45221.1"/>
    <property type="molecule type" value="Genomic_DNA"/>
</dbReference>
<evidence type="ECO:0008006" key="3">
    <source>
        <dbReference type="Google" id="ProtNLM"/>
    </source>
</evidence>
<dbReference type="Proteomes" id="UP000070319">
    <property type="component" value="Unassembled WGS sequence"/>
</dbReference>
<name>A0A139L1B6_9BACE</name>
<comment type="caution">
    <text evidence="1">The sequence shown here is derived from an EMBL/GenBank/DDBJ whole genome shotgun (WGS) entry which is preliminary data.</text>
</comment>
<dbReference type="PATRIC" id="fig|329854.7.peg.3783"/>
<evidence type="ECO:0000313" key="1">
    <source>
        <dbReference type="EMBL" id="KXT45221.1"/>
    </source>
</evidence>
<evidence type="ECO:0000313" key="2">
    <source>
        <dbReference type="Proteomes" id="UP000070319"/>
    </source>
</evidence>